<feature type="domain" description="SLH" evidence="3">
    <location>
        <begin position="149"/>
        <end position="213"/>
    </location>
</feature>
<dbReference type="InterPro" id="IPR051465">
    <property type="entry name" value="Cell_Envelope_Struct_Comp"/>
</dbReference>
<comment type="caution">
    <text evidence="4">The sequence shown here is derived from an EMBL/GenBank/DDBJ whole genome shotgun (WGS) entry which is preliminary data.</text>
</comment>
<feature type="domain" description="SLH" evidence="3">
    <location>
        <begin position="93"/>
        <end position="148"/>
    </location>
</feature>
<gene>
    <name evidence="4" type="ORF">HQN87_06155</name>
</gene>
<dbReference type="PANTHER" id="PTHR43308">
    <property type="entry name" value="OUTER MEMBRANE PROTEIN ALPHA-RELATED"/>
    <property type="match status" value="1"/>
</dbReference>
<dbReference type="PROSITE" id="PS51272">
    <property type="entry name" value="SLH"/>
    <property type="match status" value="3"/>
</dbReference>
<evidence type="ECO:0000313" key="5">
    <source>
        <dbReference type="Proteomes" id="UP000711047"/>
    </source>
</evidence>
<feature type="compositionally biased region" description="Low complexity" evidence="1">
    <location>
        <begin position="220"/>
        <end position="241"/>
    </location>
</feature>
<feature type="region of interest" description="Disordered" evidence="1">
    <location>
        <begin position="204"/>
        <end position="280"/>
    </location>
</feature>
<dbReference type="InterPro" id="IPR041248">
    <property type="entry name" value="YDG"/>
</dbReference>
<evidence type="ECO:0000313" key="4">
    <source>
        <dbReference type="EMBL" id="NQX44905.1"/>
    </source>
</evidence>
<proteinExistence type="predicted"/>
<feature type="domain" description="SLH" evidence="3">
    <location>
        <begin position="29"/>
        <end position="92"/>
    </location>
</feature>
<evidence type="ECO:0000256" key="1">
    <source>
        <dbReference type="SAM" id="MobiDB-lite"/>
    </source>
</evidence>
<dbReference type="PANTHER" id="PTHR43308:SF5">
    <property type="entry name" value="S-LAYER PROTEIN _ PEPTIDOGLYCAN ENDO-BETA-N-ACETYLGLUCOSAMINIDASE"/>
    <property type="match status" value="1"/>
</dbReference>
<evidence type="ECO:0000259" key="3">
    <source>
        <dbReference type="PROSITE" id="PS51272"/>
    </source>
</evidence>
<reference evidence="4 5" key="1">
    <citation type="submission" date="2020-05" db="EMBL/GenBank/DDBJ databases">
        <title>Paenibacillus glebae, sp. nov., Paenibacillus humi sp. nov., Paenibacillus pedi sp. nov., Paenibacillus terrestris sp. nov. and Paenibacillus terricola sp. nov., isolated from a forest top soil sample.</title>
        <authorList>
            <person name="Qi S."/>
            <person name="Carlier A."/>
            <person name="Cnockaert M."/>
            <person name="Vandamme P."/>
        </authorList>
    </citation>
    <scope>NUCLEOTIDE SEQUENCE [LARGE SCALE GENOMIC DNA]</scope>
    <source>
        <strain evidence="4 5">LMG 29502</strain>
    </source>
</reference>
<sequence>MNHTPGKLFLSTLMIVTALYTSAGTATVSAAPSLTGITGHWAQDEITDWMDKGFIQGYADGSFKPDNSLKRAEFMALINRAFGFTEAAPVSYKDLSSSNWAYAEVAKAVKAGYIKGYSDGTIGSGKTISRQEAAVIINRLLKLDAGKTGTLFSDSREIAPWALSSVHAVTSAGVMKGYSEDNSFRPGRDITRAEAVVSLTRTKTIEAAPSSTPGIDDAGTPSATASPTASPTATPTATPTPVYNVYEPSLPTPTPTPIPTTVPEPTPTATPAPTAEPVDPGDTSAPLLTSVTHGAVSVGDNVYGTSNEAGYLYLVPSTVAVTTAGLENSVLAAQGKKLAVTASVYSSLNTQGLPANDYVLYAVDSSGNISAPSSTIELTAIELTIGLPVSLTESKIYDGTATAAVTADSPLGILNGDEVEVHASASYDSAALGVNKAITVSYTLSGAQAASYIAPAPTIVNTGSITLNQLTIETPDLTLAKFKDGTTAAAVAPGQLIGIVSGDDVSVSAVANYDTSAVGTNKTITVIYTLSGADAGNYIAPVNYVVTTGEIDRDQITRTRIYDGTTAAAVTAGAVTGIFPGDDVTVHAAGTYSDANVGVNKLITISYSLTGLDAGNYYPPASYTISTGIITALQLNITAPVITESKLFDGTRSAQVTPGTLNGIIPGDDVTLSATATYSDAAAGSGKLITVVYTLSGDDAGNYRAPGNDMITTGVIVAP</sequence>
<dbReference type="Proteomes" id="UP000711047">
    <property type="component" value="Unassembled WGS sequence"/>
</dbReference>
<feature type="compositionally biased region" description="Pro residues" evidence="1">
    <location>
        <begin position="250"/>
        <end position="270"/>
    </location>
</feature>
<dbReference type="Pfam" id="PF18657">
    <property type="entry name" value="YDG"/>
    <property type="match status" value="4"/>
</dbReference>
<dbReference type="RefSeq" id="WP_173129346.1">
    <property type="nucleotide sequence ID" value="NZ_JABMKX010000003.1"/>
</dbReference>
<dbReference type="InterPro" id="IPR001119">
    <property type="entry name" value="SLH_dom"/>
</dbReference>
<protein>
    <submittedName>
        <fullName evidence="4">S-layer homology domain-containing protein</fullName>
    </submittedName>
</protein>
<accession>A0ABX2DKC4</accession>
<dbReference type="Pfam" id="PF00395">
    <property type="entry name" value="SLH"/>
    <property type="match status" value="3"/>
</dbReference>
<keyword evidence="5" id="KW-1185">Reference proteome</keyword>
<name>A0ABX2DKC4_9BACL</name>
<dbReference type="EMBL" id="JABMKX010000003">
    <property type="protein sequence ID" value="NQX44905.1"/>
    <property type="molecule type" value="Genomic_DNA"/>
</dbReference>
<evidence type="ECO:0000256" key="2">
    <source>
        <dbReference type="SAM" id="SignalP"/>
    </source>
</evidence>
<feature type="chain" id="PRO_5045971905" evidence="2">
    <location>
        <begin position="24"/>
        <end position="719"/>
    </location>
</feature>
<keyword evidence="2" id="KW-0732">Signal</keyword>
<organism evidence="4 5">
    <name type="scientific">Paenibacillus tritici</name>
    <dbReference type="NCBI Taxonomy" id="1873425"/>
    <lineage>
        <taxon>Bacteria</taxon>
        <taxon>Bacillati</taxon>
        <taxon>Bacillota</taxon>
        <taxon>Bacilli</taxon>
        <taxon>Bacillales</taxon>
        <taxon>Paenibacillaceae</taxon>
        <taxon>Paenibacillus</taxon>
    </lineage>
</organism>
<feature type="signal peptide" evidence="2">
    <location>
        <begin position="1"/>
        <end position="23"/>
    </location>
</feature>